<evidence type="ECO:0000313" key="1">
    <source>
        <dbReference type="EMBL" id="MCW1923687.1"/>
    </source>
</evidence>
<gene>
    <name evidence="1" type="ORF">OKA05_14065</name>
</gene>
<protein>
    <submittedName>
        <fullName evidence="1">Uncharacterized protein</fullName>
    </submittedName>
</protein>
<dbReference type="Proteomes" id="UP001320876">
    <property type="component" value="Unassembled WGS sequence"/>
</dbReference>
<keyword evidence="2" id="KW-1185">Reference proteome</keyword>
<evidence type="ECO:0000313" key="2">
    <source>
        <dbReference type="Proteomes" id="UP001320876"/>
    </source>
</evidence>
<comment type="caution">
    <text evidence="1">The sequence shown here is derived from an EMBL/GenBank/DDBJ whole genome shotgun (WGS) entry which is preliminary data.</text>
</comment>
<dbReference type="EMBL" id="JAPDDT010000005">
    <property type="protein sequence ID" value="MCW1923687.1"/>
    <property type="molecule type" value="Genomic_DNA"/>
</dbReference>
<reference evidence="1 2" key="1">
    <citation type="submission" date="2022-10" db="EMBL/GenBank/DDBJ databases">
        <title>Luteolibacter arcticus strain CCTCC AB 2014275, whole genome shotgun sequencing project.</title>
        <authorList>
            <person name="Zhao G."/>
            <person name="Shen L."/>
        </authorList>
    </citation>
    <scope>NUCLEOTIDE SEQUENCE [LARGE SCALE GENOMIC DNA]</scope>
    <source>
        <strain evidence="1 2">CCTCC AB 2014275</strain>
    </source>
</reference>
<organism evidence="1 2">
    <name type="scientific">Luteolibacter arcticus</name>
    <dbReference type="NCBI Taxonomy" id="1581411"/>
    <lineage>
        <taxon>Bacteria</taxon>
        <taxon>Pseudomonadati</taxon>
        <taxon>Verrucomicrobiota</taxon>
        <taxon>Verrucomicrobiia</taxon>
        <taxon>Verrucomicrobiales</taxon>
        <taxon>Verrucomicrobiaceae</taxon>
        <taxon>Luteolibacter</taxon>
    </lineage>
</organism>
<dbReference type="RefSeq" id="WP_264487796.1">
    <property type="nucleotide sequence ID" value="NZ_JAPDDT010000005.1"/>
</dbReference>
<accession>A0ABT3GJL3</accession>
<proteinExistence type="predicted"/>
<name>A0ABT3GJL3_9BACT</name>
<sequence length="311" mass="34693">MMINIPRYSFEWEPDQVDLGGALLVTNDSNTEDRHSWWRNASIAPEDIIIITEAGGHASPTINWNGLDFSLRRSEEIASFLNQIQGTTKGVVIDVTTLAYSTWAILVKYCLKEGIPIQAVYSEPLEYAEPTMEEFSLSDRVAGVRAIPGFVSLDSDFEEAAELLVFMGFEGPRVSHVMRVTDVPEELVTPVIGVPAFIPEFAQYAYLGNRRVLDSLRGGRPIRCAKASCPFAAIMVLDSVARATSGRELKVALLGTRPHALGAVLYYIVSNKRIGLIYDFPIPSPGRSEGCRRVHLYDLRRFYDESRLFNL</sequence>